<gene>
    <name evidence="2" type="ORF">ACMD2_21560</name>
</gene>
<organism evidence="2 3">
    <name type="scientific">Ananas comosus</name>
    <name type="common">Pineapple</name>
    <name type="synonym">Ananas ananas</name>
    <dbReference type="NCBI Taxonomy" id="4615"/>
    <lineage>
        <taxon>Eukaryota</taxon>
        <taxon>Viridiplantae</taxon>
        <taxon>Streptophyta</taxon>
        <taxon>Embryophyta</taxon>
        <taxon>Tracheophyta</taxon>
        <taxon>Spermatophyta</taxon>
        <taxon>Magnoliopsida</taxon>
        <taxon>Liliopsida</taxon>
        <taxon>Poales</taxon>
        <taxon>Bromeliaceae</taxon>
        <taxon>Bromelioideae</taxon>
        <taxon>Ananas</taxon>
    </lineage>
</organism>
<reference evidence="2 3" key="1">
    <citation type="journal article" date="2016" name="DNA Res.">
        <title>The draft genome of MD-2 pineapple using hybrid error correction of long reads.</title>
        <authorList>
            <person name="Redwan R.M."/>
            <person name="Saidin A."/>
            <person name="Kumar S.V."/>
        </authorList>
    </citation>
    <scope>NUCLEOTIDE SEQUENCE [LARGE SCALE GENOMIC DNA]</scope>
    <source>
        <strain evidence="3">cv. MD2</strain>
        <tissue evidence="2">Leaf</tissue>
    </source>
</reference>
<name>A0A199ULV8_ANACO</name>
<proteinExistence type="predicted"/>
<sequence>MAYQRGRDLRLESLLSSRPDLERHLASLLSSSRPLLSIARSDSSLLLSSASSPSPSPSPSPPAAAGRPDFVGCLTSLFKDIVLAVQENDETLRELCSALRRGRCRLHHL</sequence>
<evidence type="ECO:0000313" key="3">
    <source>
        <dbReference type="Proteomes" id="UP000092600"/>
    </source>
</evidence>
<evidence type="ECO:0000313" key="2">
    <source>
        <dbReference type="EMBL" id="OAY65565.1"/>
    </source>
</evidence>
<feature type="region of interest" description="Disordered" evidence="1">
    <location>
        <begin position="46"/>
        <end position="67"/>
    </location>
</feature>
<accession>A0A199ULV8</accession>
<dbReference type="Proteomes" id="UP000092600">
    <property type="component" value="Unassembled WGS sequence"/>
</dbReference>
<dbReference type="AlphaFoldDB" id="A0A199ULV8"/>
<comment type="caution">
    <text evidence="2">The sequence shown here is derived from an EMBL/GenBank/DDBJ whole genome shotgun (WGS) entry which is preliminary data.</text>
</comment>
<evidence type="ECO:0000256" key="1">
    <source>
        <dbReference type="SAM" id="MobiDB-lite"/>
    </source>
</evidence>
<dbReference type="EMBL" id="LSRQ01006843">
    <property type="protein sequence ID" value="OAY65565.1"/>
    <property type="molecule type" value="Genomic_DNA"/>
</dbReference>
<protein>
    <submittedName>
        <fullName evidence="2">Conserved oligomeric Golgi complex subunit 4</fullName>
    </submittedName>
</protein>
<dbReference type="STRING" id="4615.A0A199ULV8"/>